<organism evidence="1 2">
    <name type="scientific">Rhodococcus cercidiphylli</name>
    <dbReference type="NCBI Taxonomy" id="489916"/>
    <lineage>
        <taxon>Bacteria</taxon>
        <taxon>Bacillati</taxon>
        <taxon>Actinomycetota</taxon>
        <taxon>Actinomycetes</taxon>
        <taxon>Mycobacteriales</taxon>
        <taxon>Nocardiaceae</taxon>
        <taxon>Rhodococcus</taxon>
    </lineage>
</organism>
<sequence length="101" mass="10232">MSDGVLVDADRVRGVADALVSSAEVLGDAADSVADAGFGAAGAGRNYGDLGAAYSQAYLGLGRAVGAWRSAVDDIADALTTAMNEYEQQDDATAYAIESPR</sequence>
<evidence type="ECO:0000313" key="1">
    <source>
        <dbReference type="EMBL" id="MDV6229730.1"/>
    </source>
</evidence>
<reference evidence="1 2" key="1">
    <citation type="submission" date="2023-10" db="EMBL/GenBank/DDBJ databases">
        <title>Development of a sustainable strategy for remediation of hydrocarbon-contaminated territories based on the waste exchange concept.</title>
        <authorList>
            <person name="Krivoruchko A."/>
        </authorList>
    </citation>
    <scope>NUCLEOTIDE SEQUENCE [LARGE SCALE GENOMIC DNA]</scope>
    <source>
        <strain evidence="1 2">IEGM 1322</strain>
    </source>
</reference>
<dbReference type="Pfam" id="PF10824">
    <property type="entry name" value="T7SS_ESX_EspC"/>
    <property type="match status" value="1"/>
</dbReference>
<keyword evidence="2" id="KW-1185">Reference proteome</keyword>
<dbReference type="Gene3D" id="1.10.287.1060">
    <property type="entry name" value="ESAT-6-like"/>
    <property type="match status" value="1"/>
</dbReference>
<dbReference type="InterPro" id="IPR022536">
    <property type="entry name" value="EspC"/>
</dbReference>
<dbReference type="EMBL" id="JAWLKE010000002">
    <property type="protein sequence ID" value="MDV6229730.1"/>
    <property type="molecule type" value="Genomic_DNA"/>
</dbReference>
<gene>
    <name evidence="1" type="ORF">R3P95_04160</name>
</gene>
<accession>A0ABU4AU14</accession>
<comment type="caution">
    <text evidence="1">The sequence shown here is derived from an EMBL/GenBank/DDBJ whole genome shotgun (WGS) entry which is preliminary data.</text>
</comment>
<dbReference type="RefSeq" id="WP_317547376.1">
    <property type="nucleotide sequence ID" value="NZ_JAWLKE010000002.1"/>
</dbReference>
<name>A0ABU4AU14_9NOCA</name>
<protein>
    <submittedName>
        <fullName evidence="1">Type VII secretion target</fullName>
    </submittedName>
</protein>
<dbReference type="Proteomes" id="UP001185899">
    <property type="component" value="Unassembled WGS sequence"/>
</dbReference>
<proteinExistence type="predicted"/>
<evidence type="ECO:0000313" key="2">
    <source>
        <dbReference type="Proteomes" id="UP001185899"/>
    </source>
</evidence>